<dbReference type="AlphaFoldDB" id="A0A0M9AL62"/>
<dbReference type="Proteomes" id="UP000037747">
    <property type="component" value="Unassembled WGS sequence"/>
</dbReference>
<dbReference type="EMBL" id="LIST01000009">
    <property type="protein sequence ID" value="KOX94279.1"/>
    <property type="molecule type" value="Genomic_DNA"/>
</dbReference>
<name>A0A0M9AL62_9EURY</name>
<organism evidence="1 2">
    <name type="scientific">Halorubrum tropicale</name>
    <dbReference type="NCBI Taxonomy" id="1765655"/>
    <lineage>
        <taxon>Archaea</taxon>
        <taxon>Methanobacteriati</taxon>
        <taxon>Methanobacteriota</taxon>
        <taxon>Stenosarchaea group</taxon>
        <taxon>Halobacteria</taxon>
        <taxon>Halobacteriales</taxon>
        <taxon>Haloferacaceae</taxon>
        <taxon>Halorubrum</taxon>
    </lineage>
</organism>
<dbReference type="Pfam" id="PF25941">
    <property type="entry name" value="PDDEXK_16"/>
    <property type="match status" value="1"/>
</dbReference>
<comment type="caution">
    <text evidence="1">The sequence shown here is derived from an EMBL/GenBank/DDBJ whole genome shotgun (WGS) entry which is preliminary data.</text>
</comment>
<accession>A0A0M9AL62</accession>
<evidence type="ECO:0008006" key="3">
    <source>
        <dbReference type="Google" id="ProtNLM"/>
    </source>
</evidence>
<gene>
    <name evidence="1" type="ORF">AMR74_15800</name>
</gene>
<sequence length="201" mass="22755">MTENRSPNPDVINPEMKLEDIRNGVNANTCEGYGRSTASGRGYNAERLVNAIFDESGTAFRGTVDSHIDSYVPGEIGYEIEVKSCVARYQNNTNESGRYGQFRIWKHHHDELLAEASEYDSIRGVYFFVVYSVIYGIEEEVGKLLVPAEVVDGVLDNWSLEDHVTMGEQKTRQISWHLLLKRLGVSADRFKSEDLIDLTDE</sequence>
<protein>
    <recommendedName>
        <fullName evidence="3">Restriction endonuclease</fullName>
    </recommendedName>
</protein>
<dbReference type="RefSeq" id="WP_077152427.1">
    <property type="nucleotide sequence ID" value="NZ_LIST01000009.1"/>
</dbReference>
<proteinExistence type="predicted"/>
<reference evidence="1 2" key="1">
    <citation type="submission" date="2015-08" db="EMBL/GenBank/DDBJ databases">
        <title>Genomes of Isolates from Cabo Rojo, PR.</title>
        <authorList>
            <person name="Sanchez-Nieves R.L."/>
            <person name="Montalvo-Rodriguez R."/>
        </authorList>
    </citation>
    <scope>NUCLEOTIDE SEQUENCE [LARGE SCALE GENOMIC DNA]</scope>
    <source>
        <strain evidence="1 2">5</strain>
    </source>
</reference>
<dbReference type="PATRIC" id="fig|1705389.3.peg.4057"/>
<evidence type="ECO:0000313" key="2">
    <source>
        <dbReference type="Proteomes" id="UP000037747"/>
    </source>
</evidence>
<dbReference type="InterPro" id="IPR058715">
    <property type="entry name" value="PDDEXK_nuclease-rel"/>
</dbReference>
<dbReference type="OrthoDB" id="315612at2157"/>
<keyword evidence="2" id="KW-1185">Reference proteome</keyword>
<evidence type="ECO:0000313" key="1">
    <source>
        <dbReference type="EMBL" id="KOX94279.1"/>
    </source>
</evidence>